<dbReference type="RefSeq" id="WP_023582427.1">
    <property type="nucleotide sequence ID" value="NZ_JAMZOO010000001.1"/>
</dbReference>
<comment type="caution">
    <text evidence="2">The sequence shown here is derived from an EMBL/GenBank/DDBJ whole genome shotgun (WGS) entry which is preliminary data.</text>
</comment>
<sequence>MVYIATSLNSYVADKKDNIDCLTHIENPENLDFDFANYLNKIDVMVMGITTFETIMVFQFVFLF</sequence>
<accession>A0ABU6EC37</accession>
<keyword evidence="3" id="KW-1185">Reference proteome</keyword>
<evidence type="ECO:0000256" key="1">
    <source>
        <dbReference type="SAM" id="Phobius"/>
    </source>
</evidence>
<gene>
    <name evidence="2" type="ORF">NA736_06315</name>
</gene>
<reference evidence="2 3" key="1">
    <citation type="submission" date="2022-05" db="EMBL/GenBank/DDBJ databases">
        <title>Whole genome sequences of Escherichia coli of fish isolates collected from Assam, India.</title>
        <authorList>
            <person name="Sudha S."/>
            <person name="Muneeb K.H."/>
            <person name="Rakshit O."/>
            <person name="Mendem S.K."/>
            <person name="Raisen C."/>
            <person name="Holmes M.A."/>
            <person name="Shome B.R."/>
            <person name="Sivaraman G.K."/>
        </authorList>
    </citation>
    <scope>NUCLEOTIDE SEQUENCE [LARGE SCALE GENOMIC DNA]</scope>
    <source>
        <strain evidence="2 3">278</strain>
    </source>
</reference>
<keyword evidence="1" id="KW-1133">Transmembrane helix</keyword>
<keyword evidence="1" id="KW-0812">Transmembrane</keyword>
<dbReference type="InterPro" id="IPR024072">
    <property type="entry name" value="DHFR-like_dom_sf"/>
</dbReference>
<keyword evidence="1" id="KW-0472">Membrane</keyword>
<dbReference type="Gene3D" id="3.40.430.10">
    <property type="entry name" value="Dihydrofolate Reductase, subunit A"/>
    <property type="match status" value="1"/>
</dbReference>
<dbReference type="Proteomes" id="UP001332939">
    <property type="component" value="Unassembled WGS sequence"/>
</dbReference>
<dbReference type="EMBL" id="JAMZOO010000001">
    <property type="protein sequence ID" value="MEB6856644.1"/>
    <property type="molecule type" value="Genomic_DNA"/>
</dbReference>
<dbReference type="SUPFAM" id="SSF53597">
    <property type="entry name" value="Dihydrofolate reductase-like"/>
    <property type="match status" value="1"/>
</dbReference>
<feature type="transmembrane region" description="Helical" evidence="1">
    <location>
        <begin position="44"/>
        <end position="63"/>
    </location>
</feature>
<proteinExistence type="predicted"/>
<organism evidence="2 3">
    <name type="scientific">Proteus cibi</name>
    <dbReference type="NCBI Taxonomy" id="2050966"/>
    <lineage>
        <taxon>Bacteria</taxon>
        <taxon>Pseudomonadati</taxon>
        <taxon>Pseudomonadota</taxon>
        <taxon>Gammaproteobacteria</taxon>
        <taxon>Enterobacterales</taxon>
        <taxon>Morganellaceae</taxon>
        <taxon>Proteus</taxon>
    </lineage>
</organism>
<name>A0ABU6EC37_9GAMM</name>
<protein>
    <submittedName>
        <fullName evidence="2">Uncharacterized protein</fullName>
    </submittedName>
</protein>
<evidence type="ECO:0000313" key="2">
    <source>
        <dbReference type="EMBL" id="MEB6856644.1"/>
    </source>
</evidence>
<evidence type="ECO:0000313" key="3">
    <source>
        <dbReference type="Proteomes" id="UP001332939"/>
    </source>
</evidence>